<sequence>RGCNDYPKTGKRYVDRYFNNLNEAVTEELVKRFILDPVVRENPLFKYELEETERLKREYGEVRYKSGEKFFPDDVYWAKEDAEGNLSGRILTYPQERRILNALIDRLFEINKGQFKEREQVFDVFAKAMFSGNILPLGRLIDGSFGEGIFRKIGELDDSLNQQEEFVNAL</sequence>
<dbReference type="AlphaFoldDB" id="A0A2M7UIL5"/>
<dbReference type="Proteomes" id="UP000229805">
    <property type="component" value="Unassembled WGS sequence"/>
</dbReference>
<name>A0A2M7UIL5_9BACT</name>
<protein>
    <submittedName>
        <fullName evidence="1">Uncharacterized protein</fullName>
    </submittedName>
</protein>
<proteinExistence type="predicted"/>
<feature type="non-terminal residue" evidence="1">
    <location>
        <position position="1"/>
    </location>
</feature>
<evidence type="ECO:0000313" key="2">
    <source>
        <dbReference type="Proteomes" id="UP000229805"/>
    </source>
</evidence>
<reference evidence="2" key="1">
    <citation type="submission" date="2017-09" db="EMBL/GenBank/DDBJ databases">
        <title>Depth-based differentiation of microbial function through sediment-hosted aquifers and enrichment of novel symbionts in the deep terrestrial subsurface.</title>
        <authorList>
            <person name="Probst A.J."/>
            <person name="Ladd B."/>
            <person name="Jarett J.K."/>
            <person name="Geller-Mcgrath D.E."/>
            <person name="Sieber C.M.K."/>
            <person name="Emerson J.B."/>
            <person name="Anantharaman K."/>
            <person name="Thomas B.C."/>
            <person name="Malmstrom R."/>
            <person name="Stieglmeier M."/>
            <person name="Klingl A."/>
            <person name="Woyke T."/>
            <person name="Ryan C.M."/>
            <person name="Banfield J.F."/>
        </authorList>
    </citation>
    <scope>NUCLEOTIDE SEQUENCE [LARGE SCALE GENOMIC DNA]</scope>
</reference>
<evidence type="ECO:0000313" key="1">
    <source>
        <dbReference type="EMBL" id="PIZ71050.1"/>
    </source>
</evidence>
<dbReference type="EMBL" id="PFOG01000069">
    <property type="protein sequence ID" value="PIZ71050.1"/>
    <property type="molecule type" value="Genomic_DNA"/>
</dbReference>
<gene>
    <name evidence="1" type="ORF">COY11_01810</name>
</gene>
<organism evidence="1 2">
    <name type="scientific">Candidatus Portnoybacteria bacterium CG_4_10_14_0_2_um_filter_44_20</name>
    <dbReference type="NCBI Taxonomy" id="1974799"/>
    <lineage>
        <taxon>Bacteria</taxon>
        <taxon>Candidatus Portnoyibacteriota</taxon>
    </lineage>
</organism>
<comment type="caution">
    <text evidence="1">The sequence shown here is derived from an EMBL/GenBank/DDBJ whole genome shotgun (WGS) entry which is preliminary data.</text>
</comment>
<accession>A0A2M7UIL5</accession>